<keyword evidence="1" id="KW-0812">Transmembrane</keyword>
<proteinExistence type="predicted"/>
<dbReference type="OrthoDB" id="86288at2157"/>
<evidence type="ECO:0000313" key="3">
    <source>
        <dbReference type="Proteomes" id="UP000067434"/>
    </source>
</evidence>
<evidence type="ECO:0008006" key="4">
    <source>
        <dbReference type="Google" id="ProtNLM"/>
    </source>
</evidence>
<keyword evidence="3" id="KW-1185">Reference proteome</keyword>
<keyword evidence="1" id="KW-0472">Membrane</keyword>
<reference evidence="2 3" key="1">
    <citation type="journal article" date="2015" name="Stand. Genomic Sci.">
        <title>Complete genome sequence of and proposal of Thermofilum uzonense sp. nov. a novel hyperthermophilic crenarchaeon and emended description of the genus Thermofilum.</title>
        <authorList>
            <person name="Toshchakov S.V."/>
            <person name="Korzhenkov A.A."/>
            <person name="Samarov N.I."/>
            <person name="Mazunin I.O."/>
            <person name="Mozhey O.I."/>
            <person name="Shmyr I.S."/>
            <person name="Derbikova K.S."/>
            <person name="Taranov E.A."/>
            <person name="Dominova I.N."/>
            <person name="Bonch-Osmolovskaya E.A."/>
            <person name="Patrushev M.V."/>
            <person name="Podosokorskaya O.A."/>
            <person name="Kublanov I.V."/>
        </authorList>
    </citation>
    <scope>NUCLEOTIDE SEQUENCE [LARGE SCALE GENOMIC DNA]</scope>
    <source>
        <strain evidence="2 3">1807-2</strain>
    </source>
</reference>
<dbReference type="HOGENOM" id="CLU_099320_0_0_2"/>
<accession>A0A0F7FH62</accession>
<sequence>MKRIFLVLTTLVFTAGFIGGCLLPFYSHDTAEHLVNLIGGAIRERLGVVLRPSIQLSLAIFLNNLKVVLLTLAFGFTIIGPLLVAAGNGAILGLVASYSVLKGYSPLVVAASILPHGVLELGAVLYVIGFSIELGWNFWRSALKGSLGEYKGLLRAAPRRLALAVLAIFVAALIEGLVTPVVVAWVRGF</sequence>
<dbReference type="KEGG" id="thf:MA03_03100"/>
<evidence type="ECO:0000256" key="1">
    <source>
        <dbReference type="SAM" id="Phobius"/>
    </source>
</evidence>
<dbReference type="EMBL" id="CP009961">
    <property type="protein sequence ID" value="AKG38467.1"/>
    <property type="molecule type" value="Genomic_DNA"/>
</dbReference>
<name>A0A0F7FH62_9CREN</name>
<dbReference type="PROSITE" id="PS51257">
    <property type="entry name" value="PROKAR_LIPOPROTEIN"/>
    <property type="match status" value="1"/>
</dbReference>
<keyword evidence="1" id="KW-1133">Transmembrane helix</keyword>
<feature type="transmembrane region" description="Helical" evidence="1">
    <location>
        <begin position="160"/>
        <end position="186"/>
    </location>
</feature>
<dbReference type="RefSeq" id="WP_052883876.1">
    <property type="nucleotide sequence ID" value="NZ_CP009961.1"/>
</dbReference>
<dbReference type="GeneID" id="25401185"/>
<dbReference type="InterPro" id="IPR002798">
    <property type="entry name" value="SpoIIM-like"/>
</dbReference>
<dbReference type="AlphaFoldDB" id="A0A0F7FH62"/>
<dbReference type="PANTHER" id="PTHR35337:SF1">
    <property type="entry name" value="SLR1478 PROTEIN"/>
    <property type="match status" value="1"/>
</dbReference>
<evidence type="ECO:0000313" key="2">
    <source>
        <dbReference type="EMBL" id="AKG38467.1"/>
    </source>
</evidence>
<organism evidence="2 3">
    <name type="scientific">Infirmifilum uzonense</name>
    <dbReference type="NCBI Taxonomy" id="1550241"/>
    <lineage>
        <taxon>Archaea</taxon>
        <taxon>Thermoproteota</taxon>
        <taxon>Thermoprotei</taxon>
        <taxon>Thermofilales</taxon>
        <taxon>Thermofilaceae</taxon>
        <taxon>Infirmifilum</taxon>
    </lineage>
</organism>
<feature type="transmembrane region" description="Helical" evidence="1">
    <location>
        <begin position="121"/>
        <end position="139"/>
    </location>
</feature>
<protein>
    <recommendedName>
        <fullName evidence="4">Stage II sporulation protein M</fullName>
    </recommendedName>
</protein>
<dbReference type="STRING" id="1550241.MA03_03100"/>
<gene>
    <name evidence="2" type="ORF">MA03_03100</name>
</gene>
<dbReference type="Proteomes" id="UP000067434">
    <property type="component" value="Chromosome"/>
</dbReference>
<dbReference type="PANTHER" id="PTHR35337">
    <property type="entry name" value="SLR1478 PROTEIN"/>
    <property type="match status" value="1"/>
</dbReference>
<dbReference type="PATRIC" id="fig|1550241.5.peg.657"/>
<dbReference type="Pfam" id="PF01944">
    <property type="entry name" value="SpoIIM"/>
    <property type="match status" value="1"/>
</dbReference>